<evidence type="ECO:0000259" key="2">
    <source>
        <dbReference type="Pfam" id="PF10128"/>
    </source>
</evidence>
<protein>
    <submittedName>
        <fullName evidence="4">Glucose-6-phosphate dehydrogenase assembly protein OpcA</fullName>
    </submittedName>
</protein>
<feature type="domain" description="Glucose-6-phosphate dehydrogenase assembly protein OpcA C-terminal" evidence="3">
    <location>
        <begin position="165"/>
        <end position="293"/>
    </location>
</feature>
<dbReference type="RefSeq" id="WP_091520139.1">
    <property type="nucleotide sequence ID" value="NZ_LT629772.1"/>
</dbReference>
<feature type="domain" description="Glucose-6-phosphate dehydrogenase assembly protein OpcA N-terminal" evidence="2">
    <location>
        <begin position="52"/>
        <end position="159"/>
    </location>
</feature>
<evidence type="ECO:0000259" key="3">
    <source>
        <dbReference type="Pfam" id="PF20171"/>
    </source>
</evidence>
<dbReference type="Pfam" id="PF10128">
    <property type="entry name" value="OpcA_G6PD_assem"/>
    <property type="match status" value="1"/>
</dbReference>
<evidence type="ECO:0000313" key="5">
    <source>
        <dbReference type="Proteomes" id="UP000199103"/>
    </source>
</evidence>
<dbReference type="Proteomes" id="UP000199103">
    <property type="component" value="Chromosome I"/>
</dbReference>
<keyword evidence="5" id="KW-1185">Reference proteome</keyword>
<gene>
    <name evidence="4" type="ORF">SAMN04489812_0772</name>
</gene>
<sequence>MVITLSDTTSAKISSALLSARRSAGSPASGMVLTLIIVSTEDEYPAALDAAMAAGREHPCRILLVVTGNGRHTASLDAEVRIGEGTSGEVVVVRMRGPLADHPASVIRPLLLPDSPVVAWWPGSVPTNKSAAALADLSNRRITDAAASPQPRRELRRHAERLTAGDTDLAWTRLTSWRTLLAAALDQFPSKVTAINVESERGSPSADLLTGWLEARLKQPVRLTTSAGPGITAVRMTTAAGDIAITRADGLVASYSVPGQPDRMVALKRRPTSELIAEELRRMDHDVVYEQALRTFAKRSTARKTSATRKTSEPVGGAKPTAVKRTATKKVAATKSTAKKNATKKATAKKGAGSRTRPSTSSGPAKKSARKAAR</sequence>
<name>A0A1H1P603_9ACTN</name>
<dbReference type="PANTHER" id="PTHR38658:SF1">
    <property type="entry name" value="OXPP CYCLE PROTEIN OPCA-RELATED"/>
    <property type="match status" value="1"/>
</dbReference>
<dbReference type="InterPro" id="IPR046801">
    <property type="entry name" value="OpcA_G6PD_N"/>
</dbReference>
<dbReference type="PANTHER" id="PTHR38658">
    <property type="entry name" value="OXPP CYCLE PROTEIN OPCA-RELATED"/>
    <property type="match status" value="1"/>
</dbReference>
<evidence type="ECO:0000313" key="4">
    <source>
        <dbReference type="EMBL" id="SDS06470.1"/>
    </source>
</evidence>
<dbReference type="EMBL" id="LT629772">
    <property type="protein sequence ID" value="SDS06470.1"/>
    <property type="molecule type" value="Genomic_DNA"/>
</dbReference>
<accession>A0A1H1P603</accession>
<evidence type="ECO:0000256" key="1">
    <source>
        <dbReference type="SAM" id="MobiDB-lite"/>
    </source>
</evidence>
<dbReference type="STRING" id="630515.SAMN04489812_0772"/>
<dbReference type="InterPro" id="IPR046802">
    <property type="entry name" value="OpcA_G6PD_C"/>
</dbReference>
<organism evidence="4 5">
    <name type="scientific">Microlunatus soli</name>
    <dbReference type="NCBI Taxonomy" id="630515"/>
    <lineage>
        <taxon>Bacteria</taxon>
        <taxon>Bacillati</taxon>
        <taxon>Actinomycetota</taxon>
        <taxon>Actinomycetes</taxon>
        <taxon>Propionibacteriales</taxon>
        <taxon>Propionibacteriaceae</taxon>
        <taxon>Microlunatus</taxon>
    </lineage>
</organism>
<feature type="compositionally biased region" description="Low complexity" evidence="1">
    <location>
        <begin position="318"/>
        <end position="336"/>
    </location>
</feature>
<dbReference type="AlphaFoldDB" id="A0A1H1P603"/>
<feature type="compositionally biased region" description="Basic residues" evidence="1">
    <location>
        <begin position="337"/>
        <end position="348"/>
    </location>
</feature>
<reference evidence="4 5" key="1">
    <citation type="submission" date="2016-10" db="EMBL/GenBank/DDBJ databases">
        <authorList>
            <person name="de Groot N.N."/>
        </authorList>
    </citation>
    <scope>NUCLEOTIDE SEQUENCE [LARGE SCALE GENOMIC DNA]</scope>
    <source>
        <strain evidence="4 5">DSM 21800</strain>
    </source>
</reference>
<dbReference type="InterPro" id="IPR004555">
    <property type="entry name" value="G6PDH_assembly_OpcA"/>
</dbReference>
<feature type="region of interest" description="Disordered" evidence="1">
    <location>
        <begin position="298"/>
        <end position="374"/>
    </location>
</feature>
<dbReference type="Pfam" id="PF20171">
    <property type="entry name" value="OpcA_G6PD_C"/>
    <property type="match status" value="1"/>
</dbReference>
<dbReference type="OrthoDB" id="128564at2"/>
<proteinExistence type="predicted"/>